<evidence type="ECO:0000313" key="14">
    <source>
        <dbReference type="EMBL" id="WPK25922.1"/>
    </source>
</evidence>
<dbReference type="EMBL" id="CP138897">
    <property type="protein sequence ID" value="WPK25922.1"/>
    <property type="molecule type" value="Genomic_DNA"/>
</dbReference>
<dbReference type="PROSITE" id="PS50076">
    <property type="entry name" value="DNAJ_2"/>
    <property type="match status" value="1"/>
</dbReference>
<dbReference type="GO" id="GO:0017183">
    <property type="term" value="P:protein histidyl modification to diphthamide"/>
    <property type="evidence" value="ECO:0007669"/>
    <property type="project" value="InterPro"/>
</dbReference>
<organism evidence="14 15">
    <name type="scientific">Australozyma saopauloensis</name>
    <dbReference type="NCBI Taxonomy" id="291208"/>
    <lineage>
        <taxon>Eukaryota</taxon>
        <taxon>Fungi</taxon>
        <taxon>Dikarya</taxon>
        <taxon>Ascomycota</taxon>
        <taxon>Saccharomycotina</taxon>
        <taxon>Pichiomycetes</taxon>
        <taxon>Metschnikowiaceae</taxon>
        <taxon>Australozyma</taxon>
    </lineage>
</organism>
<evidence type="ECO:0000256" key="8">
    <source>
        <dbReference type="ARBA" id="ARBA00022833"/>
    </source>
</evidence>
<name>A0AAX4HBK3_9ASCO</name>
<evidence type="ECO:0000259" key="12">
    <source>
        <dbReference type="PROSITE" id="PS50076"/>
    </source>
</evidence>
<dbReference type="GO" id="GO:0005737">
    <property type="term" value="C:cytoplasm"/>
    <property type="evidence" value="ECO:0007669"/>
    <property type="project" value="UniProtKB-SubCell"/>
</dbReference>
<evidence type="ECO:0000313" key="15">
    <source>
        <dbReference type="Proteomes" id="UP001338582"/>
    </source>
</evidence>
<dbReference type="InterPro" id="IPR044248">
    <property type="entry name" value="DPH3/4-like"/>
</dbReference>
<dbReference type="InterPro" id="IPR036869">
    <property type="entry name" value="J_dom_sf"/>
</dbReference>
<keyword evidence="10" id="KW-0539">Nucleus</keyword>
<keyword evidence="8" id="KW-0862">Zinc</keyword>
<dbReference type="PANTHER" id="PTHR21454">
    <property type="entry name" value="DPH3 HOMOLOG-RELATED"/>
    <property type="match status" value="1"/>
</dbReference>
<keyword evidence="15" id="KW-1185">Reference proteome</keyword>
<dbReference type="InterPro" id="IPR001623">
    <property type="entry name" value="DnaJ_domain"/>
</dbReference>
<dbReference type="Proteomes" id="UP001338582">
    <property type="component" value="Chromosome 4"/>
</dbReference>
<feature type="region of interest" description="Disordered" evidence="11">
    <location>
        <begin position="37"/>
        <end position="59"/>
    </location>
</feature>
<reference evidence="14 15" key="1">
    <citation type="submission" date="2023-10" db="EMBL/GenBank/DDBJ databases">
        <title>Draft Genome Sequence of Candida saopaulonensis from a very Premature Infant with Sepsis.</title>
        <authorList>
            <person name="Ning Y."/>
            <person name="Dai R."/>
            <person name="Xiao M."/>
            <person name="Xu Y."/>
            <person name="Yan Q."/>
            <person name="Zhang L."/>
        </authorList>
    </citation>
    <scope>NUCLEOTIDE SEQUENCE [LARGE SCALE GENOMIC DNA]</scope>
    <source>
        <strain evidence="14 15">19XY460</strain>
    </source>
</reference>
<dbReference type="Gene3D" id="3.10.660.10">
    <property type="entry name" value="DPH Zinc finger"/>
    <property type="match status" value="1"/>
</dbReference>
<dbReference type="AlphaFoldDB" id="A0AAX4HBK3"/>
<comment type="function">
    <text evidence="1">Required for the first step of diphthamide biosynthesis, the transfer of 3-amino-3-carboxypropyl from S-adenosyl-L-methionine to a histidine residue. Diphthamide is a post-translational modification of histidine which occurs in elongation factor 2.</text>
</comment>
<evidence type="ECO:0000256" key="7">
    <source>
        <dbReference type="ARBA" id="ARBA00022723"/>
    </source>
</evidence>
<dbReference type="PROSITE" id="PS51074">
    <property type="entry name" value="DPH_MB"/>
    <property type="match status" value="1"/>
</dbReference>
<dbReference type="Gene3D" id="1.10.287.110">
    <property type="entry name" value="DnaJ domain"/>
    <property type="match status" value="1"/>
</dbReference>
<gene>
    <name evidence="14" type="ORF">PUMCH_003259</name>
</gene>
<accession>A0AAX4HBK3</accession>
<evidence type="ECO:0000256" key="5">
    <source>
        <dbReference type="ARBA" id="ARBA00021797"/>
    </source>
</evidence>
<keyword evidence="7" id="KW-0479">Metal-binding</keyword>
<feature type="domain" description="DPH-type MB" evidence="13">
    <location>
        <begin position="103"/>
        <end position="172"/>
    </location>
</feature>
<dbReference type="InterPro" id="IPR036671">
    <property type="entry name" value="DPH_MB_sf"/>
</dbReference>
<evidence type="ECO:0000256" key="1">
    <source>
        <dbReference type="ARBA" id="ARBA00003474"/>
    </source>
</evidence>
<keyword evidence="6" id="KW-0963">Cytoplasm</keyword>
<dbReference type="PANTHER" id="PTHR21454:SF46">
    <property type="entry name" value="DIPHTHAMIDE BIOSYNTHESIS PROTEIN 4"/>
    <property type="match status" value="1"/>
</dbReference>
<dbReference type="KEGG" id="asau:88174323"/>
<dbReference type="RefSeq" id="XP_062878304.1">
    <property type="nucleotide sequence ID" value="XM_063022234.1"/>
</dbReference>
<dbReference type="SMART" id="SM00271">
    <property type="entry name" value="DnaJ"/>
    <property type="match status" value="1"/>
</dbReference>
<keyword evidence="9" id="KW-0408">Iron</keyword>
<dbReference type="InterPro" id="IPR007872">
    <property type="entry name" value="DPH_MB_dom"/>
</dbReference>
<dbReference type="CDD" id="cd06257">
    <property type="entry name" value="DnaJ"/>
    <property type="match status" value="1"/>
</dbReference>
<proteinExistence type="inferred from homology"/>
<comment type="similarity">
    <text evidence="4">Belongs to the DPH4 family.</text>
</comment>
<evidence type="ECO:0000256" key="4">
    <source>
        <dbReference type="ARBA" id="ARBA00006169"/>
    </source>
</evidence>
<dbReference type="Pfam" id="PF00226">
    <property type="entry name" value="DnaJ"/>
    <property type="match status" value="1"/>
</dbReference>
<sequence>MNYLNHYEILGVDAHFTRDQLKAAYHSKLFQTHPDKRIESRNSDDLDGGDFARNENSGFRNSSSVEEIKVAYAVLADNEKRAAYDIELAEQSLKSGLNFTGAGLDEYTLEEFEYLEIDGKATWMRDCPRCTSTHSMVLSEEDLEEGSPDGTGGFHIAVSCQTCSLWITVSYEEEGCE</sequence>
<evidence type="ECO:0000256" key="11">
    <source>
        <dbReference type="SAM" id="MobiDB-lite"/>
    </source>
</evidence>
<dbReference type="GO" id="GO:0005634">
    <property type="term" value="C:nucleus"/>
    <property type="evidence" value="ECO:0007669"/>
    <property type="project" value="UniProtKB-SubCell"/>
</dbReference>
<evidence type="ECO:0000256" key="6">
    <source>
        <dbReference type="ARBA" id="ARBA00022490"/>
    </source>
</evidence>
<dbReference type="Pfam" id="PF05207">
    <property type="entry name" value="Zn_ribbon_CSL"/>
    <property type="match status" value="1"/>
</dbReference>
<comment type="subcellular location">
    <subcellularLocation>
        <location evidence="3">Cytoplasm</location>
    </subcellularLocation>
    <subcellularLocation>
        <location evidence="2">Nucleus</location>
    </subcellularLocation>
</comment>
<dbReference type="GO" id="GO:0046872">
    <property type="term" value="F:metal ion binding"/>
    <property type="evidence" value="ECO:0007669"/>
    <property type="project" value="UniProtKB-KW"/>
</dbReference>
<evidence type="ECO:0000256" key="10">
    <source>
        <dbReference type="ARBA" id="ARBA00023242"/>
    </source>
</evidence>
<evidence type="ECO:0000256" key="2">
    <source>
        <dbReference type="ARBA" id="ARBA00004123"/>
    </source>
</evidence>
<evidence type="ECO:0000256" key="9">
    <source>
        <dbReference type="ARBA" id="ARBA00023004"/>
    </source>
</evidence>
<dbReference type="PRINTS" id="PR00625">
    <property type="entry name" value="JDOMAIN"/>
</dbReference>
<dbReference type="GeneID" id="88174323"/>
<protein>
    <recommendedName>
        <fullName evidence="5">Diphthamide biosynthesis protein 4</fullName>
    </recommendedName>
</protein>
<dbReference type="SUPFAM" id="SSF46565">
    <property type="entry name" value="Chaperone J-domain"/>
    <property type="match status" value="1"/>
</dbReference>
<evidence type="ECO:0000259" key="13">
    <source>
        <dbReference type="PROSITE" id="PS51074"/>
    </source>
</evidence>
<evidence type="ECO:0000256" key="3">
    <source>
        <dbReference type="ARBA" id="ARBA00004496"/>
    </source>
</evidence>
<feature type="domain" description="J" evidence="12">
    <location>
        <begin position="5"/>
        <end position="88"/>
    </location>
</feature>
<dbReference type="SUPFAM" id="SSF144217">
    <property type="entry name" value="CSL zinc finger"/>
    <property type="match status" value="1"/>
</dbReference>